<organism evidence="2 3">
    <name type="scientific">Chengkuizengella axinellae</name>
    <dbReference type="NCBI Taxonomy" id="3064388"/>
    <lineage>
        <taxon>Bacteria</taxon>
        <taxon>Bacillati</taxon>
        <taxon>Bacillota</taxon>
        <taxon>Bacilli</taxon>
        <taxon>Bacillales</taxon>
        <taxon>Paenibacillaceae</taxon>
        <taxon>Chengkuizengella</taxon>
    </lineage>
</organism>
<dbReference type="InterPro" id="IPR014239">
    <property type="entry name" value="YpeB_PepSY1-2"/>
</dbReference>
<keyword evidence="3" id="KW-1185">Reference proteome</keyword>
<evidence type="ECO:0000313" key="2">
    <source>
        <dbReference type="EMBL" id="MDP5273532.1"/>
    </source>
</evidence>
<accession>A0ABT9IW17</accession>
<dbReference type="RefSeq" id="WP_305990793.1">
    <property type="nucleotide sequence ID" value="NZ_JAVAMP010000001.1"/>
</dbReference>
<evidence type="ECO:0000313" key="3">
    <source>
        <dbReference type="Proteomes" id="UP001231941"/>
    </source>
</evidence>
<proteinExistence type="predicted"/>
<gene>
    <name evidence="2" type="ORF">Q5Y73_05400</name>
</gene>
<comment type="caution">
    <text evidence="2">The sequence shown here is derived from an EMBL/GenBank/DDBJ whole genome shotgun (WGS) entry which is preliminary data.</text>
</comment>
<dbReference type="Pfam" id="PF14620">
    <property type="entry name" value="YPEB_PepSY1-2"/>
    <property type="match status" value="1"/>
</dbReference>
<sequence length="455" mass="52778">MKKYRKYFFILLALFLVVSVSVTFIKVEISYEKQNSIIEDISDDKYTDFIFFRSNNEMLNNLLTIILTSTDSIVEKESLSDLHAYANILASNLTFSADLFGNELGMKVRSQYYNIDRLATNLLNYKELNHINVEKEVENLQTALHFSKRIQEALNQILEQENLYRDWFLIKDSEQKKAILQQLTIDLSKLPELQIVDANSKSFTIPRTYPSSGEKLFAHEAINIAKNFLDPNNEMKYDYGYKISKQSFPTYEVDLFINEEKKGNERIVFNVGVYDGKLYSAHLTNEAHAEYGIKYDKNMFTFEEGKEKALQIAKDIDPTMDEFKLVHAVDHKETATYTFVPIINNIAVHFKPLEINIRLDTGEFTQFDASSYFGITDTNVTTPERILSIEEARSYLPEHLTFVDKGLFLIYNRYGEKVLTYAFDSDIGTTTFIHVETGKEELVTIQYDSRSILKY</sequence>
<protein>
    <submittedName>
        <fullName evidence="2">Germination protein YpeB</fullName>
    </submittedName>
</protein>
<feature type="domain" description="Sporulation protein YpeB PepSY1 and PepSY2" evidence="1">
    <location>
        <begin position="180"/>
        <end position="373"/>
    </location>
</feature>
<name>A0ABT9IW17_9BACL</name>
<reference evidence="2 3" key="1">
    <citation type="submission" date="2023-08" db="EMBL/GenBank/DDBJ databases">
        <authorList>
            <person name="Park J.-S."/>
        </authorList>
    </citation>
    <scope>NUCLEOTIDE SEQUENCE [LARGE SCALE GENOMIC DNA]</scope>
    <source>
        <strain evidence="2 3">2205SS18-9</strain>
    </source>
</reference>
<dbReference type="Proteomes" id="UP001231941">
    <property type="component" value="Unassembled WGS sequence"/>
</dbReference>
<dbReference type="EMBL" id="JAVAMP010000001">
    <property type="protein sequence ID" value="MDP5273532.1"/>
    <property type="molecule type" value="Genomic_DNA"/>
</dbReference>
<evidence type="ECO:0000259" key="1">
    <source>
        <dbReference type="Pfam" id="PF14620"/>
    </source>
</evidence>